<reference evidence="5" key="1">
    <citation type="journal article" date="2019" name="Int. J. Syst. Evol. Microbiol.">
        <title>The Global Catalogue of Microorganisms (GCM) 10K type strain sequencing project: providing services to taxonomists for standard genome sequencing and annotation.</title>
        <authorList>
            <consortium name="The Broad Institute Genomics Platform"/>
            <consortium name="The Broad Institute Genome Sequencing Center for Infectious Disease"/>
            <person name="Wu L."/>
            <person name="Ma J."/>
        </authorList>
    </citation>
    <scope>NUCLEOTIDE SEQUENCE [LARGE SCALE GENOMIC DNA]</scope>
    <source>
        <strain evidence="5">CCUG 52537</strain>
    </source>
</reference>
<comment type="caution">
    <text evidence="4">The sequence shown here is derived from an EMBL/GenBank/DDBJ whole genome shotgun (WGS) entry which is preliminary data.</text>
</comment>
<dbReference type="EMBL" id="JBHTIK010000007">
    <property type="protein sequence ID" value="MFD0849119.1"/>
    <property type="molecule type" value="Genomic_DNA"/>
</dbReference>
<feature type="domain" description="Class II aldolase/adducin N-terminal" evidence="3">
    <location>
        <begin position="9"/>
        <end position="199"/>
    </location>
</feature>
<gene>
    <name evidence="4" type="ORF">ACFQ00_12345</name>
</gene>
<dbReference type="Gene3D" id="3.40.225.10">
    <property type="entry name" value="Class II aldolase/adducin N-terminal domain"/>
    <property type="match status" value="1"/>
</dbReference>
<dbReference type="PANTHER" id="PTHR22789">
    <property type="entry name" value="FUCULOSE PHOSPHATE ALDOLASE"/>
    <property type="match status" value="1"/>
</dbReference>
<dbReference type="InterPro" id="IPR001303">
    <property type="entry name" value="Aldolase_II/adducin_N"/>
</dbReference>
<keyword evidence="2" id="KW-0456">Lyase</keyword>
<keyword evidence="5" id="KW-1185">Reference proteome</keyword>
<dbReference type="SMART" id="SM01007">
    <property type="entry name" value="Aldolase_II"/>
    <property type="match status" value="1"/>
</dbReference>
<dbReference type="RefSeq" id="WP_381491173.1">
    <property type="nucleotide sequence ID" value="NZ_JBHTIK010000007.1"/>
</dbReference>
<evidence type="ECO:0000256" key="1">
    <source>
        <dbReference type="ARBA" id="ARBA00022723"/>
    </source>
</evidence>
<organism evidence="4 5">
    <name type="scientific">Sphingosinicella xenopeptidilytica</name>
    <dbReference type="NCBI Taxonomy" id="364098"/>
    <lineage>
        <taxon>Bacteria</taxon>
        <taxon>Pseudomonadati</taxon>
        <taxon>Pseudomonadota</taxon>
        <taxon>Alphaproteobacteria</taxon>
        <taxon>Sphingomonadales</taxon>
        <taxon>Sphingosinicellaceae</taxon>
        <taxon>Sphingosinicella</taxon>
    </lineage>
</organism>
<keyword evidence="1" id="KW-0479">Metal-binding</keyword>
<dbReference type="InterPro" id="IPR050197">
    <property type="entry name" value="Aldolase_class_II_sugar_metab"/>
</dbReference>
<proteinExistence type="predicted"/>
<evidence type="ECO:0000313" key="4">
    <source>
        <dbReference type="EMBL" id="MFD0849119.1"/>
    </source>
</evidence>
<sequence length="346" mass="36426">MVRSDLWRELCAVSARLGADRAIVQGAGGNVSLKEDGTLWVKASGCWLADAEAKDIMVPLALEAVRHRLADAAGQALDGARLDDSATQHLKPSIETALHAVLPHPVVLHVHSLNATTLSILADGPERLKACEAGWRGAFIPYVRPGAELAAMIAHAAASGGDRPNVFVLQNHGLVVAAESPATAADLLHEVERDLAFPLQAPPAAPAAQPSPVPGYRWDESLSRVAMDRRLVSIMCGGALAPDQVVFLGGPAAHLPSNGQFQAVLSEYRSLYGGAPAVLLAPGRGGYVRNDLRAGADDILAWVIDMLLRVPTDASVVFLPDAEARALAGWEAEKYRLAQSSARAGQ</sequence>
<evidence type="ECO:0000259" key="3">
    <source>
        <dbReference type="SMART" id="SM01007"/>
    </source>
</evidence>
<evidence type="ECO:0000313" key="5">
    <source>
        <dbReference type="Proteomes" id="UP001597124"/>
    </source>
</evidence>
<dbReference type="SUPFAM" id="SSF53639">
    <property type="entry name" value="AraD/HMP-PK domain-like"/>
    <property type="match status" value="1"/>
</dbReference>
<name>A0ABW3C3T5_SPHXN</name>
<protein>
    <submittedName>
        <fullName evidence="4">Class II aldolase/adducin family protein</fullName>
    </submittedName>
</protein>
<accession>A0ABW3C3T5</accession>
<dbReference type="InterPro" id="IPR036409">
    <property type="entry name" value="Aldolase_II/adducin_N_sf"/>
</dbReference>
<dbReference type="PANTHER" id="PTHR22789:SF0">
    <property type="entry name" value="3-OXO-TETRONATE 4-PHOSPHATE DECARBOXYLASE-RELATED"/>
    <property type="match status" value="1"/>
</dbReference>
<dbReference type="Proteomes" id="UP001597124">
    <property type="component" value="Unassembled WGS sequence"/>
</dbReference>
<dbReference type="Pfam" id="PF00596">
    <property type="entry name" value="Aldolase_II"/>
    <property type="match status" value="1"/>
</dbReference>
<evidence type="ECO:0000256" key="2">
    <source>
        <dbReference type="ARBA" id="ARBA00023239"/>
    </source>
</evidence>